<evidence type="ECO:0000313" key="4">
    <source>
        <dbReference type="EMBL" id="SLN36507.1"/>
    </source>
</evidence>
<dbReference type="OrthoDB" id="9814495at2"/>
<dbReference type="SUPFAM" id="SSF52172">
    <property type="entry name" value="CheY-like"/>
    <property type="match status" value="1"/>
</dbReference>
<dbReference type="InterPro" id="IPR011006">
    <property type="entry name" value="CheY-like_superfamily"/>
</dbReference>
<dbReference type="CDD" id="cd06170">
    <property type="entry name" value="LuxR_C_like"/>
    <property type="match status" value="1"/>
</dbReference>
<dbReference type="PRINTS" id="PR00038">
    <property type="entry name" value="HTHLUXR"/>
</dbReference>
<dbReference type="EMBL" id="FWFY01000003">
    <property type="protein sequence ID" value="SLN36507.1"/>
    <property type="molecule type" value="Genomic_DNA"/>
</dbReference>
<dbReference type="Proteomes" id="UP000193495">
    <property type="component" value="Unassembled WGS sequence"/>
</dbReference>
<evidence type="ECO:0000313" key="3">
    <source>
        <dbReference type="EMBL" id="PSK87921.1"/>
    </source>
</evidence>
<dbReference type="SUPFAM" id="SSF46894">
    <property type="entry name" value="C-terminal effector domain of the bipartite response regulators"/>
    <property type="match status" value="1"/>
</dbReference>
<dbReference type="InterPro" id="IPR000792">
    <property type="entry name" value="Tscrpt_reg_LuxR_C"/>
</dbReference>
<evidence type="ECO:0000256" key="1">
    <source>
        <dbReference type="SAM" id="MobiDB-lite"/>
    </source>
</evidence>
<accession>A0A1X6Z271</accession>
<keyword evidence="6" id="KW-1185">Reference proteome</keyword>
<dbReference type="RefSeq" id="WP_085895832.1">
    <property type="nucleotide sequence ID" value="NZ_FWFY01000003.1"/>
</dbReference>
<dbReference type="InterPro" id="IPR016032">
    <property type="entry name" value="Sig_transdc_resp-reg_C-effctor"/>
</dbReference>
<reference evidence="4 5" key="1">
    <citation type="submission" date="2017-03" db="EMBL/GenBank/DDBJ databases">
        <authorList>
            <person name="Afonso C.L."/>
            <person name="Miller P.J."/>
            <person name="Scott M.A."/>
            <person name="Spackman E."/>
            <person name="Goraichik I."/>
            <person name="Dimitrov K.M."/>
            <person name="Suarez D.L."/>
            <person name="Swayne D.E."/>
        </authorList>
    </citation>
    <scope>NUCLEOTIDE SEQUENCE [LARGE SCALE GENOMIC DNA]</scope>
    <source>
        <strain evidence="4 5">CECT 8367</strain>
    </source>
</reference>
<dbReference type="PROSITE" id="PS50043">
    <property type="entry name" value="HTH_LUXR_2"/>
    <property type="match status" value="1"/>
</dbReference>
<feature type="compositionally biased region" description="Basic and acidic residues" evidence="1">
    <location>
        <begin position="234"/>
        <end position="243"/>
    </location>
</feature>
<reference evidence="3 6" key="2">
    <citation type="submission" date="2018-03" db="EMBL/GenBank/DDBJ databases">
        <title>Genomic Encyclopedia of Archaeal and Bacterial Type Strains, Phase II (KMG-II): from individual species to whole genera.</title>
        <authorList>
            <person name="Goeker M."/>
        </authorList>
    </citation>
    <scope>NUCLEOTIDE SEQUENCE [LARGE SCALE GENOMIC DNA]</scope>
    <source>
        <strain evidence="3 6">DSM 29956</strain>
    </source>
</reference>
<dbReference type="GO" id="GO:0003677">
    <property type="term" value="F:DNA binding"/>
    <property type="evidence" value="ECO:0007669"/>
    <property type="project" value="UniProtKB-KW"/>
</dbReference>
<evidence type="ECO:0000313" key="6">
    <source>
        <dbReference type="Proteomes" id="UP000240624"/>
    </source>
</evidence>
<dbReference type="Gene3D" id="3.40.50.2300">
    <property type="match status" value="1"/>
</dbReference>
<dbReference type="Pfam" id="PF00196">
    <property type="entry name" value="GerE"/>
    <property type="match status" value="1"/>
</dbReference>
<feature type="domain" description="HTH luxR-type" evidence="2">
    <location>
        <begin position="163"/>
        <end position="228"/>
    </location>
</feature>
<dbReference type="AlphaFoldDB" id="A0A1X6Z271"/>
<evidence type="ECO:0000313" key="5">
    <source>
        <dbReference type="Proteomes" id="UP000193495"/>
    </source>
</evidence>
<sequence>MSVSILALIPDTSEDNEVVNALHEYNEQSTSDRICIASPEEGLAGLPGRVHSYGMRLVMIDSGTLARKGSSTVMMLQRRYPKASIVCIGGRYSRSSVLSALSLGVHGFIGRFQSPSQIRQAIDIVLNGGIYLPDLATERPQIEVVASSRSNGGRDHFATTERRYQEELGLSPRQAVVLALLSEGMTNKAIARHLDLAEATVKVHVSAIYRALSVRNRAGAVAVALSLPHRASADLERHSEASEHAAGGLSPDPV</sequence>
<feature type="region of interest" description="Disordered" evidence="1">
    <location>
        <begin position="234"/>
        <end position="254"/>
    </location>
</feature>
<organism evidence="4 5">
    <name type="scientific">Limimaricola soesokkakensis</name>
    <dbReference type="NCBI Taxonomy" id="1343159"/>
    <lineage>
        <taxon>Bacteria</taxon>
        <taxon>Pseudomonadati</taxon>
        <taxon>Pseudomonadota</taxon>
        <taxon>Alphaproteobacteria</taxon>
        <taxon>Rhodobacterales</taxon>
        <taxon>Paracoccaceae</taxon>
        <taxon>Limimaricola</taxon>
    </lineage>
</organism>
<proteinExistence type="predicted"/>
<dbReference type="PANTHER" id="PTHR45566">
    <property type="entry name" value="HTH-TYPE TRANSCRIPTIONAL REGULATOR YHJB-RELATED"/>
    <property type="match status" value="1"/>
</dbReference>
<dbReference type="Proteomes" id="UP000240624">
    <property type="component" value="Unassembled WGS sequence"/>
</dbReference>
<name>A0A1X6Z271_9RHOB</name>
<dbReference type="PANTHER" id="PTHR45566:SF1">
    <property type="entry name" value="HTH-TYPE TRANSCRIPTIONAL REGULATOR YHJB-RELATED"/>
    <property type="match status" value="1"/>
</dbReference>
<evidence type="ECO:0000259" key="2">
    <source>
        <dbReference type="PROSITE" id="PS50043"/>
    </source>
</evidence>
<dbReference type="InterPro" id="IPR051015">
    <property type="entry name" value="EvgA-like"/>
</dbReference>
<dbReference type="GO" id="GO:0006355">
    <property type="term" value="P:regulation of DNA-templated transcription"/>
    <property type="evidence" value="ECO:0007669"/>
    <property type="project" value="InterPro"/>
</dbReference>
<gene>
    <name evidence="4" type="primary">degU_1</name>
    <name evidence="3" type="ORF">CLV79_102413</name>
    <name evidence="4" type="ORF">LOS8367_01495</name>
</gene>
<dbReference type="SMART" id="SM00421">
    <property type="entry name" value="HTH_LUXR"/>
    <property type="match status" value="1"/>
</dbReference>
<keyword evidence="3" id="KW-0238">DNA-binding</keyword>
<protein>
    <submittedName>
        <fullName evidence="3">DNA-binding NarL/FixJ family response regulator</fullName>
    </submittedName>
    <submittedName>
        <fullName evidence="4">Transcriptional regulatory protein DegU</fullName>
    </submittedName>
</protein>
<dbReference type="EMBL" id="PYGB01000002">
    <property type="protein sequence ID" value="PSK87921.1"/>
    <property type="molecule type" value="Genomic_DNA"/>
</dbReference>